<accession>A0AAJ0CJC1</accession>
<proteinExistence type="predicted"/>
<evidence type="ECO:0000313" key="2">
    <source>
        <dbReference type="Proteomes" id="UP001251528"/>
    </source>
</evidence>
<feature type="non-terminal residue" evidence="1">
    <location>
        <position position="1"/>
    </location>
</feature>
<sequence>VDYTHTALGGCFGRGRRVAFGDSFSGDGNNGDPMACYGHCTVGSDSMEVNWKGKQ</sequence>
<name>A0AAJ0CJC1_9HYPO</name>
<reference evidence="1" key="1">
    <citation type="submission" date="2023-06" db="EMBL/GenBank/DDBJ databases">
        <title>Conoideocrella luteorostrata (Hypocreales: Clavicipitaceae), a potential biocontrol fungus for elongate hemlock scale in United States Christmas tree production areas.</title>
        <authorList>
            <person name="Barrett H."/>
            <person name="Lovett B."/>
            <person name="Macias A.M."/>
            <person name="Stajich J.E."/>
            <person name="Kasson M.T."/>
        </authorList>
    </citation>
    <scope>NUCLEOTIDE SEQUENCE</scope>
    <source>
        <strain evidence="1">ARSEF 14590</strain>
    </source>
</reference>
<organism evidence="1 2">
    <name type="scientific">Conoideocrella luteorostrata</name>
    <dbReference type="NCBI Taxonomy" id="1105319"/>
    <lineage>
        <taxon>Eukaryota</taxon>
        <taxon>Fungi</taxon>
        <taxon>Dikarya</taxon>
        <taxon>Ascomycota</taxon>
        <taxon>Pezizomycotina</taxon>
        <taxon>Sordariomycetes</taxon>
        <taxon>Hypocreomycetidae</taxon>
        <taxon>Hypocreales</taxon>
        <taxon>Clavicipitaceae</taxon>
        <taxon>Conoideocrella</taxon>
    </lineage>
</organism>
<gene>
    <name evidence="1" type="ORF">QQS21_008209</name>
</gene>
<dbReference type="Proteomes" id="UP001251528">
    <property type="component" value="Unassembled WGS sequence"/>
</dbReference>
<comment type="caution">
    <text evidence="1">The sequence shown here is derived from an EMBL/GenBank/DDBJ whole genome shotgun (WGS) entry which is preliminary data.</text>
</comment>
<keyword evidence="2" id="KW-1185">Reference proteome</keyword>
<dbReference type="AlphaFoldDB" id="A0AAJ0CJC1"/>
<evidence type="ECO:0000313" key="1">
    <source>
        <dbReference type="EMBL" id="KAK2594106.1"/>
    </source>
</evidence>
<protein>
    <submittedName>
        <fullName evidence="1">Uncharacterized protein</fullName>
    </submittedName>
</protein>
<dbReference type="EMBL" id="JASWJB010000181">
    <property type="protein sequence ID" value="KAK2594106.1"/>
    <property type="molecule type" value="Genomic_DNA"/>
</dbReference>